<dbReference type="PANTHER" id="PTHR10856">
    <property type="entry name" value="CORONIN"/>
    <property type="match status" value="1"/>
</dbReference>
<dbReference type="SMART" id="SM00320">
    <property type="entry name" value="WD40"/>
    <property type="match status" value="3"/>
</dbReference>
<feature type="repeat" description="WD" evidence="7">
    <location>
        <begin position="860"/>
        <end position="901"/>
    </location>
</feature>
<feature type="region of interest" description="Disordered" evidence="8">
    <location>
        <begin position="1160"/>
        <end position="1182"/>
    </location>
</feature>
<reference evidence="9" key="2">
    <citation type="journal article" date="2021" name="World Allergy Organ. J.">
        <title>Chromosome-level assembly of Dermatophagoides farinae genome and transcriptome reveals two novel allergens Der f 37 and Der f 39.</title>
        <authorList>
            <person name="Chen J."/>
            <person name="Cai Z."/>
            <person name="Fan D."/>
            <person name="Hu J."/>
            <person name="Hou Y."/>
            <person name="He Y."/>
            <person name="Zhang Z."/>
            <person name="Zhao Z."/>
            <person name="Gao P."/>
            <person name="Hu W."/>
            <person name="Sun J."/>
            <person name="Li J."/>
            <person name="Ji K."/>
        </authorList>
    </citation>
    <scope>NUCLEOTIDE SEQUENCE</scope>
    <source>
        <strain evidence="9">JKM2019</strain>
    </source>
</reference>
<dbReference type="PROSITE" id="PS00678">
    <property type="entry name" value="WD_REPEATS_1"/>
    <property type="match status" value="1"/>
</dbReference>
<evidence type="ECO:0000256" key="7">
    <source>
        <dbReference type="PROSITE-ProRule" id="PRU00221"/>
    </source>
</evidence>
<dbReference type="SUPFAM" id="SSF101908">
    <property type="entry name" value="Putative isomerase YbhE"/>
    <property type="match status" value="1"/>
</dbReference>
<dbReference type="InterPro" id="IPR005024">
    <property type="entry name" value="Snf7_fam"/>
</dbReference>
<comment type="similarity">
    <text evidence="1">Belongs to the SNF7 family.</text>
</comment>
<name>A0A9D4P592_DERFA</name>
<evidence type="ECO:0000256" key="3">
    <source>
        <dbReference type="ARBA" id="ARBA00013347"/>
    </source>
</evidence>
<evidence type="ECO:0000313" key="9">
    <source>
        <dbReference type="EMBL" id="KAH7644970.1"/>
    </source>
</evidence>
<reference evidence="9" key="1">
    <citation type="submission" date="2020-06" db="EMBL/GenBank/DDBJ databases">
        <authorList>
            <person name="Ji K."/>
            <person name="Li J."/>
        </authorList>
    </citation>
    <scope>NUCLEOTIDE SEQUENCE</scope>
    <source>
        <strain evidence="9">JKM2019</strain>
        <tissue evidence="9">Whole body</tissue>
    </source>
</reference>
<dbReference type="InterPro" id="IPR019775">
    <property type="entry name" value="WD40_repeat_CS"/>
</dbReference>
<gene>
    <name evidence="9" type="ORF">HUG17_0508</name>
</gene>
<feature type="region of interest" description="Disordered" evidence="8">
    <location>
        <begin position="1"/>
        <end position="39"/>
    </location>
</feature>
<dbReference type="PROSITE" id="PS50082">
    <property type="entry name" value="WD_REPEATS_2"/>
    <property type="match status" value="1"/>
</dbReference>
<evidence type="ECO:0000256" key="5">
    <source>
        <dbReference type="ARBA" id="ARBA00022737"/>
    </source>
</evidence>
<dbReference type="PANTHER" id="PTHR10856:SF20">
    <property type="entry name" value="CORONIN-7"/>
    <property type="match status" value="1"/>
</dbReference>
<dbReference type="GO" id="GO:0007034">
    <property type="term" value="P:vacuolar transport"/>
    <property type="evidence" value="ECO:0007669"/>
    <property type="project" value="InterPro"/>
</dbReference>
<keyword evidence="5" id="KW-0677">Repeat</keyword>
<comment type="similarity">
    <text evidence="2">Belongs to the WD repeat coronin family.</text>
</comment>
<feature type="compositionally biased region" description="Acidic residues" evidence="8">
    <location>
        <begin position="1200"/>
        <end position="1221"/>
    </location>
</feature>
<dbReference type="Gene3D" id="2.130.10.10">
    <property type="entry name" value="YVTN repeat-like/Quinoprotein amine dehydrogenase"/>
    <property type="match status" value="2"/>
</dbReference>
<accession>A0A9D4P592</accession>
<evidence type="ECO:0000256" key="1">
    <source>
        <dbReference type="ARBA" id="ARBA00006190"/>
    </source>
</evidence>
<evidence type="ECO:0000256" key="6">
    <source>
        <dbReference type="ARBA" id="ARBA00024838"/>
    </source>
</evidence>
<dbReference type="Pfam" id="PF16300">
    <property type="entry name" value="WD40_4"/>
    <property type="match status" value="1"/>
</dbReference>
<dbReference type="Proteomes" id="UP000828236">
    <property type="component" value="Unassembled WGS sequence"/>
</dbReference>
<feature type="compositionally biased region" description="Basic and acidic residues" evidence="8">
    <location>
        <begin position="8"/>
        <end position="26"/>
    </location>
</feature>
<dbReference type="InterPro" id="IPR001680">
    <property type="entry name" value="WD40_rpt"/>
</dbReference>
<comment type="function">
    <text evidence="6">F-actin regulator involved in anterograde Golgi to endosome transport: upon ubiquitination via 'Lys-33'-linked ubiquitin chains by the BCR(KLHL20) E3 ubiquitin ligase complex, interacts with EPS15 and localizes to the trans-Golgi network, where it promotes actin polymerization, thereby facilitating post-Golgi trafficking. May play a role in the maintenance of the Golgi apparatus morphology.</text>
</comment>
<evidence type="ECO:0000256" key="4">
    <source>
        <dbReference type="ARBA" id="ARBA00022574"/>
    </source>
</evidence>
<evidence type="ECO:0000256" key="2">
    <source>
        <dbReference type="ARBA" id="ARBA00009482"/>
    </source>
</evidence>
<sequence length="1221" mass="140737">MSWFGGGGKKESAAEAARRNQREISRAQRQVQRSNADLEREEKKLEIQIKQLAKQGQTQACKMLAKQLVQIRQQKTRNMMANTKIGAIGSQTKMMGANDVLAQALASSTDAMKMSNEQMNPEKLGGILKDFAQENQKIDMMDEMMEESLNDILGDSDDEQEQDLVVNKILDEIGIEISGKLSKVKTPNNDLDIDIDELIAGTSKTKTTVNPWKNVECRIPKKCFKYLDKYFQPLSCRQAKISHNSIATGGFLHSHRLSSNQIVVGSSWNFRNFQKENGYIQKMDNYLLQIILQPNFDITDLSFHPLHDDILAVSSGDSLQLLRLPVIPFDDFETIQLDNRPKLLAKELTFTNGSIDGFRFHPTLEEQIVLNSLTNQSISLYDINDIQNDPIATWSSLEYEIHASFDFNYVGQTIFANQINAQRSESIVSMMDLRSISPNDTIKSQPLQCWNETHSRIVSLDGPKSRPYVLVSLLDRRKNSNLSIYDIRNFNQPIFTHAECGSYRQNPSTIYLPRFDPDAGIVYLTLRNGKSIVHSIVDEMYLDTNRFNTFDNTKSYITLPEDHKQIVDSALMSKRSVNVNEKQIDCLIILTADGTLLPYSYQAPKKSSSSFNDNFSYKQFPATFSPHTKIDQKMFTSKISLLNRINWITLNPNKRNFSEIYRFGENFALDFDQYWSVNEQKLFAKFFGELIADPNDNNNECIENNEIELSDNNIDDNVSRLIDSNHLKYIDGSVYDRKLVPAMPCISQSRTLNFDFFHINNKYGIFVRSDRLNQISIKIIDSKGYDEHNGLGYINCPSEINCFDLDPFDSDCLAIGLNDGIIQHFTLPSSFYDDLINSNTIDMLMLEQPDFEFNAISNDLSFRQTSITSIKYHPMAKNVLASSIDQFIVIWDIQQRSRRQIIDCNVFIRTIQWNRFINGCVYIAALADKCLMVKNVTNHQTTTDNNDMMVEFSKRINPNRLCWALNDNILLVTAKETSNRKILFYLFTGNKLQYLFIHDMSSLPSFLVPHFDEDTRILYLAGRGENTVHFICLELNQESSSLEERLIIKPLESYRFPTNHLAIDFWPRTQCCVRNCEIATGIRMFVNGFEKFRYRVPRNHPEYFHDEIYPPTADYSKPLFTESKQWFDQLDNTDRLSLAKYPLIDLKPDDMIAFSKMRAKFQEEQQQKRQQNNPSIRMANESHRGLPTDFCQYFAHVDEPLENNNDDDDHSSEGVDPSEWD</sequence>
<comment type="caution">
    <text evidence="9">The sequence shown here is derived from an EMBL/GenBank/DDBJ whole genome shotgun (WGS) entry which is preliminary data.</text>
</comment>
<dbReference type="SMART" id="SM01167">
    <property type="entry name" value="DUF1900"/>
    <property type="match status" value="1"/>
</dbReference>
<dbReference type="SUPFAM" id="SSF69322">
    <property type="entry name" value="Tricorn protease domain 2"/>
    <property type="match status" value="1"/>
</dbReference>
<organism evidence="9">
    <name type="scientific">Dermatophagoides farinae</name>
    <name type="common">American house dust mite</name>
    <dbReference type="NCBI Taxonomy" id="6954"/>
    <lineage>
        <taxon>Eukaryota</taxon>
        <taxon>Metazoa</taxon>
        <taxon>Ecdysozoa</taxon>
        <taxon>Arthropoda</taxon>
        <taxon>Chelicerata</taxon>
        <taxon>Arachnida</taxon>
        <taxon>Acari</taxon>
        <taxon>Acariformes</taxon>
        <taxon>Sarcoptiformes</taxon>
        <taxon>Astigmata</taxon>
        <taxon>Psoroptidia</taxon>
        <taxon>Analgoidea</taxon>
        <taxon>Pyroglyphidae</taxon>
        <taxon>Dermatophagoidinae</taxon>
        <taxon>Dermatophagoides</taxon>
    </lineage>
</organism>
<dbReference type="Pfam" id="PF03357">
    <property type="entry name" value="Snf7"/>
    <property type="match status" value="1"/>
</dbReference>
<dbReference type="AlphaFoldDB" id="A0A9D4P592"/>
<dbReference type="InterPro" id="IPR015943">
    <property type="entry name" value="WD40/YVTN_repeat-like_dom_sf"/>
</dbReference>
<dbReference type="EMBL" id="SDOV01000001">
    <property type="protein sequence ID" value="KAH7644970.1"/>
    <property type="molecule type" value="Genomic_DNA"/>
</dbReference>
<dbReference type="InterPro" id="IPR015505">
    <property type="entry name" value="Coronin"/>
</dbReference>
<evidence type="ECO:0000256" key="8">
    <source>
        <dbReference type="SAM" id="MobiDB-lite"/>
    </source>
</evidence>
<proteinExistence type="inferred from homology"/>
<keyword evidence="4 7" id="KW-0853">WD repeat</keyword>
<protein>
    <recommendedName>
        <fullName evidence="3">Coronin-7</fullName>
    </recommendedName>
</protein>
<dbReference type="Gene3D" id="6.10.140.1230">
    <property type="match status" value="1"/>
</dbReference>
<feature type="region of interest" description="Disordered" evidence="8">
    <location>
        <begin position="1195"/>
        <end position="1221"/>
    </location>
</feature>